<name>A0A367QEL2_9NOSO</name>
<keyword evidence="1" id="KW-0812">Transmembrane</keyword>
<evidence type="ECO:0000256" key="1">
    <source>
        <dbReference type="SAM" id="Phobius"/>
    </source>
</evidence>
<keyword evidence="1" id="KW-1133">Transmembrane helix</keyword>
<reference evidence="2" key="1">
    <citation type="submission" date="2016-04" db="EMBL/GenBank/DDBJ databases">
        <authorList>
            <person name="Tabuchi Yagui T.R."/>
        </authorList>
    </citation>
    <scope>NUCLEOTIDE SEQUENCE [LARGE SCALE GENOMIC DNA]</scope>
    <source>
        <strain evidence="2">NIES-26</strain>
    </source>
</reference>
<keyword evidence="1" id="KW-0472">Membrane</keyword>
<dbReference type="GO" id="GO:0003676">
    <property type="term" value="F:nucleic acid binding"/>
    <property type="evidence" value="ECO:0007669"/>
    <property type="project" value="InterPro"/>
</dbReference>
<evidence type="ECO:0000313" key="2">
    <source>
        <dbReference type="EMBL" id="RCJ21592.1"/>
    </source>
</evidence>
<accession>A0A367QEL2</accession>
<keyword evidence="2" id="KW-0269">Exonuclease</keyword>
<organism evidence="2 3">
    <name type="scientific">Nostoc minutum NIES-26</name>
    <dbReference type="NCBI Taxonomy" id="1844469"/>
    <lineage>
        <taxon>Bacteria</taxon>
        <taxon>Bacillati</taxon>
        <taxon>Cyanobacteriota</taxon>
        <taxon>Cyanophyceae</taxon>
        <taxon>Nostocales</taxon>
        <taxon>Nostocaceae</taxon>
        <taxon>Nostoc</taxon>
    </lineage>
</organism>
<keyword evidence="2" id="KW-0540">Nuclease</keyword>
<keyword evidence="3" id="KW-1185">Reference proteome</keyword>
<comment type="caution">
    <text evidence="2">The sequence shown here is derived from an EMBL/GenBank/DDBJ whole genome shotgun (WGS) entry which is preliminary data.</text>
</comment>
<evidence type="ECO:0000313" key="3">
    <source>
        <dbReference type="Proteomes" id="UP000252107"/>
    </source>
</evidence>
<dbReference type="Proteomes" id="UP000252107">
    <property type="component" value="Unassembled WGS sequence"/>
</dbReference>
<dbReference type="SUPFAM" id="SSF53098">
    <property type="entry name" value="Ribonuclease H-like"/>
    <property type="match status" value="1"/>
</dbReference>
<keyword evidence="2" id="KW-0378">Hydrolase</keyword>
<dbReference type="GO" id="GO:0004527">
    <property type="term" value="F:exonuclease activity"/>
    <property type="evidence" value="ECO:0007669"/>
    <property type="project" value="UniProtKB-KW"/>
</dbReference>
<proteinExistence type="predicted"/>
<dbReference type="InterPro" id="IPR012337">
    <property type="entry name" value="RNaseH-like_sf"/>
</dbReference>
<dbReference type="InterPro" id="IPR036397">
    <property type="entry name" value="RNaseH_sf"/>
</dbReference>
<dbReference type="EMBL" id="LXQD01000329">
    <property type="protein sequence ID" value="RCJ21592.1"/>
    <property type="molecule type" value="Genomic_DNA"/>
</dbReference>
<sequence>MTIEIYISTDIETDGPIPGPHSMLSIASAAYTADKQLVATFTANLETLPGAQGHPKTMSWWSEQPDAWAACRVNPQPPAQAMQSYHSWLMALPGKPIFVGYPAVFDFMFVYWYLMTFVGDSPFKHSALDIRSYAMAFLKKNYSDSGKDNLPAAWLENLPLAHVALDDAVQQGRLFCNLLQANLQGETR</sequence>
<protein>
    <submittedName>
        <fullName evidence="2">Exonuclease</fullName>
    </submittedName>
</protein>
<gene>
    <name evidence="2" type="ORF">A6770_30270</name>
</gene>
<feature type="transmembrane region" description="Helical" evidence="1">
    <location>
        <begin position="97"/>
        <end position="114"/>
    </location>
</feature>
<dbReference type="AlphaFoldDB" id="A0A367QEL2"/>
<dbReference type="Gene3D" id="3.30.420.10">
    <property type="entry name" value="Ribonuclease H-like superfamily/Ribonuclease H"/>
    <property type="match status" value="1"/>
</dbReference>